<feature type="region of interest" description="Disordered" evidence="1">
    <location>
        <begin position="1"/>
        <end position="39"/>
    </location>
</feature>
<evidence type="ECO:0000313" key="3">
    <source>
        <dbReference type="EMBL" id="CAK9073475.1"/>
    </source>
</evidence>
<gene>
    <name evidence="3" type="ORF">CCMP2556_LOCUS36185</name>
</gene>
<dbReference type="Pfam" id="PF08007">
    <property type="entry name" value="JmjC_2"/>
    <property type="match status" value="1"/>
</dbReference>
<protein>
    <recommendedName>
        <fullName evidence="2">JmjC domain-containing protein</fullName>
    </recommendedName>
</protein>
<dbReference type="EMBL" id="CAXAMN010022885">
    <property type="protein sequence ID" value="CAK9073475.1"/>
    <property type="molecule type" value="Genomic_DNA"/>
</dbReference>
<proteinExistence type="predicted"/>
<sequence length="320" mass="35351">MAPGPVRHMTRWASKSKDATDDARRPPHRWRPRRRGSPTALDLASNVTVTRSLRRVRSLRPWRTGCLWLHPWSVHEFLETSFRQREPLCLQRGPRHPLPLSSSTAADLLHSYRMGINAHVVESRGQPKRGQAVPHLGLKPLQVLAMGHAVRLERLELRRASSLRRSSLWRSLEAVAPGPERSPSLSLTWAPPMVSSCPGGRGVSTNSTSHQLHLQLFGARRWTLCATSPTPARETWECQHVTLRRGDLLYVPPGLRHYASAGAALSAHLTLQLQPLTLHELLSAAGGGGGGIRPSSLLAEPLPLWRNANATFPNPKVTAG</sequence>
<reference evidence="3 4" key="1">
    <citation type="submission" date="2024-02" db="EMBL/GenBank/DDBJ databases">
        <authorList>
            <person name="Chen Y."/>
            <person name="Shah S."/>
            <person name="Dougan E. K."/>
            <person name="Thang M."/>
            <person name="Chan C."/>
        </authorList>
    </citation>
    <scope>NUCLEOTIDE SEQUENCE [LARGE SCALE GENOMIC DNA]</scope>
</reference>
<comment type="caution">
    <text evidence="3">The sequence shown here is derived from an EMBL/GenBank/DDBJ whole genome shotgun (WGS) entry which is preliminary data.</text>
</comment>
<keyword evidence="4" id="KW-1185">Reference proteome</keyword>
<evidence type="ECO:0000259" key="2">
    <source>
        <dbReference type="Pfam" id="PF08007"/>
    </source>
</evidence>
<dbReference type="SUPFAM" id="SSF51197">
    <property type="entry name" value="Clavaminate synthase-like"/>
    <property type="match status" value="1"/>
</dbReference>
<feature type="compositionally biased region" description="Basic residues" evidence="1">
    <location>
        <begin position="26"/>
        <end position="36"/>
    </location>
</feature>
<accession>A0ABP0PFJ3</accession>
<evidence type="ECO:0000313" key="4">
    <source>
        <dbReference type="Proteomes" id="UP001642484"/>
    </source>
</evidence>
<evidence type="ECO:0000256" key="1">
    <source>
        <dbReference type="SAM" id="MobiDB-lite"/>
    </source>
</evidence>
<dbReference type="InterPro" id="IPR003347">
    <property type="entry name" value="JmjC_dom"/>
</dbReference>
<feature type="domain" description="JmjC" evidence="2">
    <location>
        <begin position="214"/>
        <end position="280"/>
    </location>
</feature>
<feature type="compositionally biased region" description="Basic and acidic residues" evidence="1">
    <location>
        <begin position="15"/>
        <end position="25"/>
    </location>
</feature>
<organism evidence="3 4">
    <name type="scientific">Durusdinium trenchii</name>
    <dbReference type="NCBI Taxonomy" id="1381693"/>
    <lineage>
        <taxon>Eukaryota</taxon>
        <taxon>Sar</taxon>
        <taxon>Alveolata</taxon>
        <taxon>Dinophyceae</taxon>
        <taxon>Suessiales</taxon>
        <taxon>Symbiodiniaceae</taxon>
        <taxon>Durusdinium</taxon>
    </lineage>
</organism>
<dbReference type="Gene3D" id="2.60.120.650">
    <property type="entry name" value="Cupin"/>
    <property type="match status" value="1"/>
</dbReference>
<name>A0ABP0PFJ3_9DINO</name>
<dbReference type="Proteomes" id="UP001642484">
    <property type="component" value="Unassembled WGS sequence"/>
</dbReference>